<evidence type="ECO:0000313" key="2">
    <source>
        <dbReference type="Proteomes" id="UP000008558"/>
    </source>
</evidence>
<dbReference type="PROSITE" id="PS51257">
    <property type="entry name" value="PROKAR_LIPOPROTEIN"/>
    <property type="match status" value="1"/>
</dbReference>
<evidence type="ECO:0000313" key="1">
    <source>
        <dbReference type="EMBL" id="ABX81288.1"/>
    </source>
</evidence>
<dbReference type="KEGG" id="acl:ACL_0672"/>
<proteinExistence type="predicted"/>
<dbReference type="Gene3D" id="3.90.1010.20">
    <property type="match status" value="2"/>
</dbReference>
<organism evidence="1 2">
    <name type="scientific">Acholeplasma laidlawii (strain PG-8A)</name>
    <dbReference type="NCBI Taxonomy" id="441768"/>
    <lineage>
        <taxon>Bacteria</taxon>
        <taxon>Bacillati</taxon>
        <taxon>Mycoplasmatota</taxon>
        <taxon>Mollicutes</taxon>
        <taxon>Acholeplasmatales</taxon>
        <taxon>Acholeplasmataceae</taxon>
        <taxon>Acholeplasma</taxon>
    </lineage>
</organism>
<protein>
    <submittedName>
        <fullName evidence="1">Hypothetical surface-anchored protein</fullName>
    </submittedName>
</protein>
<dbReference type="HOGENOM" id="CLU_865024_0_0_14"/>
<sequence>MEENMKKGFFVILFLIMAVALTACGPSESKFYFASQTPTDTSSWVYWVVIEKKGDKVVGAEWNAFNIEGDANNTYKGMDKVAASKAGIYNMNSDLWWHEQADLVIEKFIDSKGDVNDQLPAPAGVSITTSEFYALAEIALASEPVEKGDYKDGYHFQTLKANAEEHAAVQYWDPIKEEVVSTGTWDAYTFGSFVVVNGRIVLAYFNNVFYGYKAVVNAAGFVTKIDHDENPETPSISLMADYTSATPKLLKTKNQLGTSYGMTGASPIKKDYDAQAYAAAAYLVENQSFPETNTDGDFEGVAGVTITATDFFDLWKLVPAK</sequence>
<reference evidence="1 2" key="1">
    <citation type="journal article" date="2011" name="J. Bacteriol.">
        <title>Complete genome and proteome of Acholeplasma laidlawii.</title>
        <authorList>
            <person name="Lazarev V.N."/>
            <person name="Levitskii S.A."/>
            <person name="Basovskii Y.I."/>
            <person name="Chukin M.M."/>
            <person name="Akopian T.A."/>
            <person name="Vereshchagin V.V."/>
            <person name="Kostrjukova E.S."/>
            <person name="Kovaleva G.Y."/>
            <person name="Kazanov M.D."/>
            <person name="Malko D.B."/>
            <person name="Vitreschak A.G."/>
            <person name="Sernova N.V."/>
            <person name="Gelfand M.S."/>
            <person name="Demina I.A."/>
            <person name="Serebryakova M.V."/>
            <person name="Galyamina M.A."/>
            <person name="Vtyurin N.N."/>
            <person name="Rogov S.I."/>
            <person name="Alexeev D.G."/>
            <person name="Ladygina V.G."/>
            <person name="Govorun V.M."/>
        </authorList>
    </citation>
    <scope>NUCLEOTIDE SEQUENCE [LARGE SCALE GENOMIC DNA]</scope>
    <source>
        <strain evidence="1 2">PG-8A</strain>
    </source>
</reference>
<dbReference type="AlphaFoldDB" id="A9NG08"/>
<keyword evidence="2" id="KW-1185">Reference proteome</keyword>
<dbReference type="EMBL" id="CP000896">
    <property type="protein sequence ID" value="ABX81288.1"/>
    <property type="molecule type" value="Genomic_DNA"/>
</dbReference>
<gene>
    <name evidence="1" type="ordered locus">ACL_0672</name>
</gene>
<accession>A9NG08</accession>
<dbReference type="Proteomes" id="UP000008558">
    <property type="component" value="Chromosome"/>
</dbReference>
<name>A9NG08_ACHLI</name>
<dbReference type="eggNOG" id="COG4939">
    <property type="taxonomic scope" value="Bacteria"/>
</dbReference>